<sequence length="697" mass="76179">MACTDIVVKVVGDNQFITDQVTTVTDKAKEVTDTAAQVKQDSDAAKQSSNEAKNSASEAAKHLADIKDYQNPFYTKNKDTLESTTTKGYNFKGGGVTVTEISPDEFEIDIPKTGDMLARTYDPNSVNADAFDRANHKGELPISTITDLQSSLDSKLEASEYTEAEVKQMYESNADTNAFTDAEKTKLNAVDPDVDMKTSVYDPKGVNADAFDPKNFDFSQFPDKTVLTVVGGKLANSDVTASEGSLQTGANSISAGGHTLSSAGENFMFRNEWTGGIYTTVWQKVERNKNNLPQYRMYTDSKPAEIVINDTRSDVVVNPSFSLTAIENTRVWSFILLPAENIDNVFVHVEFLGKTVWRKNIGTFIKDVPFRYDLESNTTPIDVYKGQSFTIHFEHENGRDISLYGDKSSNIPYLHLIQRYWKFVDVGAGGSGSGDMQKSIYDPNDDGSVLLADNIKGASAAGNSKYYGTDNAGTPGFYDLPVPGPSEPADYSDLKRQVQAHETSINNHGVEIAQHENEISANTRNIRLLSSRTIDNANAIDTTRKNAVSGFSLEQDKNAKTITIKMTTETGIVDTGVINLAGWFDDSGSHPPAPDYTVYYGFSANPPMSESEILRLGTKVSTPTIAGLDIRVSRTDQSSKYIWVWLPDSAGVIKGFTFSGFLSVWASTAVTVAGDSGKFYQSPNPTVATNINFEVTK</sequence>
<dbReference type="Proteomes" id="UP001432163">
    <property type="component" value="Segment"/>
</dbReference>
<organism evidence="2 3">
    <name type="scientific">Vibrio phage vB_VpM-pA2SJ1</name>
    <dbReference type="NCBI Taxonomy" id="3095964"/>
    <lineage>
        <taxon>Viruses</taxon>
        <taxon>Duplodnaviria</taxon>
        <taxon>Heunggongvirae</taxon>
        <taxon>Uroviricota</taxon>
        <taxon>Caudoviricetes</taxon>
    </lineage>
</organism>
<accession>A0AAX4J577</accession>
<evidence type="ECO:0000256" key="1">
    <source>
        <dbReference type="SAM" id="MobiDB-lite"/>
    </source>
</evidence>
<protein>
    <recommendedName>
        <fullName evidence="4">Tail fiber protein</fullName>
    </recommendedName>
</protein>
<feature type="region of interest" description="Disordered" evidence="1">
    <location>
        <begin position="35"/>
        <end position="59"/>
    </location>
</feature>
<evidence type="ECO:0008006" key="4">
    <source>
        <dbReference type="Google" id="ProtNLM"/>
    </source>
</evidence>
<name>A0AAX4J577_9CAUD</name>
<evidence type="ECO:0000313" key="2">
    <source>
        <dbReference type="EMBL" id="WRQ13111.1"/>
    </source>
</evidence>
<feature type="compositionally biased region" description="Low complexity" evidence="1">
    <location>
        <begin position="45"/>
        <end position="58"/>
    </location>
</feature>
<proteinExistence type="predicted"/>
<dbReference type="EMBL" id="OR813779">
    <property type="protein sequence ID" value="WRQ13111.1"/>
    <property type="molecule type" value="Genomic_DNA"/>
</dbReference>
<reference evidence="2" key="1">
    <citation type="submission" date="2023-11" db="EMBL/GenBank/DDBJ databases">
        <title>Complete genome sequence of Vibrio virus vB_VpM-pA2SJ1.</title>
        <authorList>
            <person name="Lim S.J."/>
            <person name="Park S.Y."/>
            <person name="Kim J.H."/>
        </authorList>
    </citation>
    <scope>NUCLEOTIDE SEQUENCE</scope>
</reference>
<evidence type="ECO:0000313" key="3">
    <source>
        <dbReference type="Proteomes" id="UP001432163"/>
    </source>
</evidence>